<keyword evidence="2" id="KW-1185">Reference proteome</keyword>
<proteinExistence type="predicted"/>
<evidence type="ECO:0000313" key="2">
    <source>
        <dbReference type="Proteomes" id="UP001162131"/>
    </source>
</evidence>
<comment type="caution">
    <text evidence="1">The sequence shown here is derived from an EMBL/GenBank/DDBJ whole genome shotgun (WGS) entry which is preliminary data.</text>
</comment>
<dbReference type="AlphaFoldDB" id="A0AAU9IP35"/>
<reference evidence="1" key="1">
    <citation type="submission" date="2021-09" db="EMBL/GenBank/DDBJ databases">
        <authorList>
            <consortium name="AG Swart"/>
            <person name="Singh M."/>
            <person name="Singh A."/>
            <person name="Seah K."/>
            <person name="Emmerich C."/>
        </authorList>
    </citation>
    <scope>NUCLEOTIDE SEQUENCE</scope>
    <source>
        <strain evidence="1">ATCC30299</strain>
    </source>
</reference>
<sequence length="324" mass="37334">MKSREKLLRKSLKVPQTLSPNLENLSFDNSPQGTINVSMNEEESFLDSKQSTPINNNASTPKFNYSRRTTDFRYWHPPGSRSKESSKPSTPIIPIKCQDCMKASCICGEYRFHRTIKSSSGLTANHFKLELMQSEKSFKCKAPESIMKPALQKTLLYTSYNTMKKTPKNVLYDLRIPNKISIEDAFKDTKPLTMPWKPFLKKSLGLMVNEKSKKNSPSLKEKIVNLGMKYLSSKKYASESTKMVNILYSLIRTGDRYKDISKNRKFAEKINDIAEFLVKHEKALNIERNLFGVSGKDIDEQKMNKLLVFRFHRFALSLSQELIM</sequence>
<dbReference type="EMBL" id="CAJZBQ010000014">
    <property type="protein sequence ID" value="CAG9315526.1"/>
    <property type="molecule type" value="Genomic_DNA"/>
</dbReference>
<name>A0AAU9IP35_9CILI</name>
<dbReference type="Proteomes" id="UP001162131">
    <property type="component" value="Unassembled WGS sequence"/>
</dbReference>
<accession>A0AAU9IP35</accession>
<protein>
    <submittedName>
        <fullName evidence="1">Uncharacterized protein</fullName>
    </submittedName>
</protein>
<gene>
    <name evidence="1" type="ORF">BSTOLATCC_MIC14281</name>
</gene>
<organism evidence="1 2">
    <name type="scientific">Blepharisma stoltei</name>
    <dbReference type="NCBI Taxonomy" id="1481888"/>
    <lineage>
        <taxon>Eukaryota</taxon>
        <taxon>Sar</taxon>
        <taxon>Alveolata</taxon>
        <taxon>Ciliophora</taxon>
        <taxon>Postciliodesmatophora</taxon>
        <taxon>Heterotrichea</taxon>
        <taxon>Heterotrichida</taxon>
        <taxon>Blepharismidae</taxon>
        <taxon>Blepharisma</taxon>
    </lineage>
</organism>
<evidence type="ECO:0000313" key="1">
    <source>
        <dbReference type="EMBL" id="CAG9315526.1"/>
    </source>
</evidence>